<evidence type="ECO:0000256" key="1">
    <source>
        <dbReference type="ARBA" id="ARBA00022617"/>
    </source>
</evidence>
<name>X1U2G6_9ZZZZ</name>
<comment type="similarity">
    <text evidence="4">Belongs to the cytochrome b5 family.</text>
</comment>
<feature type="domain" description="Cytochrome b5 heme-binding" evidence="5">
    <location>
        <begin position="1"/>
        <end position="75"/>
    </location>
</feature>
<dbReference type="InterPro" id="IPR050668">
    <property type="entry name" value="Cytochrome_b5"/>
</dbReference>
<keyword evidence="1" id="KW-0349">Heme</keyword>
<evidence type="ECO:0000256" key="3">
    <source>
        <dbReference type="ARBA" id="ARBA00023004"/>
    </source>
</evidence>
<dbReference type="GO" id="GO:0020037">
    <property type="term" value="F:heme binding"/>
    <property type="evidence" value="ECO:0007669"/>
    <property type="project" value="InterPro"/>
</dbReference>
<dbReference type="InterPro" id="IPR001199">
    <property type="entry name" value="Cyt_B5-like_heme/steroid-bd"/>
</dbReference>
<dbReference type="Pfam" id="PF00173">
    <property type="entry name" value="Cyt-b5"/>
    <property type="match status" value="1"/>
</dbReference>
<evidence type="ECO:0000256" key="4">
    <source>
        <dbReference type="ARBA" id="ARBA00038168"/>
    </source>
</evidence>
<dbReference type="Gene3D" id="3.10.120.10">
    <property type="entry name" value="Cytochrome b5-like heme/steroid binding domain"/>
    <property type="match status" value="1"/>
</dbReference>
<protein>
    <recommendedName>
        <fullName evidence="5">Cytochrome b5 heme-binding domain-containing protein</fullName>
    </recommendedName>
</protein>
<keyword evidence="3" id="KW-0408">Iron</keyword>
<accession>X1U2G6</accession>
<dbReference type="PROSITE" id="PS50255">
    <property type="entry name" value="CYTOCHROME_B5_2"/>
    <property type="match status" value="1"/>
</dbReference>
<sequence length="83" mass="9743">MKSFTLEEVEVLINNGNYIIIANKNIYNITDYLKRHPGGQYVIKSNNGKIVDKHYNMHPPHAKKKWKKFQIGILKEQRCCIIT</sequence>
<dbReference type="InterPro" id="IPR018506">
    <property type="entry name" value="Cyt_B5_heme-BS"/>
</dbReference>
<gene>
    <name evidence="6" type="ORF">S12H4_12838</name>
</gene>
<dbReference type="EMBL" id="BARW01006122">
    <property type="protein sequence ID" value="GAI86459.1"/>
    <property type="molecule type" value="Genomic_DNA"/>
</dbReference>
<dbReference type="SUPFAM" id="SSF55856">
    <property type="entry name" value="Cytochrome b5-like heme/steroid binding domain"/>
    <property type="match status" value="1"/>
</dbReference>
<evidence type="ECO:0000313" key="6">
    <source>
        <dbReference type="EMBL" id="GAI86459.1"/>
    </source>
</evidence>
<dbReference type="SMART" id="SM01117">
    <property type="entry name" value="Cyt-b5"/>
    <property type="match status" value="1"/>
</dbReference>
<evidence type="ECO:0000259" key="5">
    <source>
        <dbReference type="PROSITE" id="PS50255"/>
    </source>
</evidence>
<dbReference type="PANTHER" id="PTHR19359">
    <property type="entry name" value="CYTOCHROME B5"/>
    <property type="match status" value="1"/>
</dbReference>
<dbReference type="PRINTS" id="PR00363">
    <property type="entry name" value="CYTOCHROMEB5"/>
</dbReference>
<dbReference type="AlphaFoldDB" id="X1U2G6"/>
<organism evidence="6">
    <name type="scientific">marine sediment metagenome</name>
    <dbReference type="NCBI Taxonomy" id="412755"/>
    <lineage>
        <taxon>unclassified sequences</taxon>
        <taxon>metagenomes</taxon>
        <taxon>ecological metagenomes</taxon>
    </lineage>
</organism>
<dbReference type="PROSITE" id="PS00191">
    <property type="entry name" value="CYTOCHROME_B5_1"/>
    <property type="match status" value="1"/>
</dbReference>
<dbReference type="InterPro" id="IPR036400">
    <property type="entry name" value="Cyt_B5-like_heme/steroid_sf"/>
</dbReference>
<dbReference type="GO" id="GO:0046872">
    <property type="term" value="F:metal ion binding"/>
    <property type="evidence" value="ECO:0007669"/>
    <property type="project" value="UniProtKB-KW"/>
</dbReference>
<reference evidence="6" key="1">
    <citation type="journal article" date="2014" name="Front. Microbiol.">
        <title>High frequency of phylogenetically diverse reductive dehalogenase-homologous genes in deep subseafloor sedimentary metagenomes.</title>
        <authorList>
            <person name="Kawai M."/>
            <person name="Futagami T."/>
            <person name="Toyoda A."/>
            <person name="Takaki Y."/>
            <person name="Nishi S."/>
            <person name="Hori S."/>
            <person name="Arai W."/>
            <person name="Tsubouchi T."/>
            <person name="Morono Y."/>
            <person name="Uchiyama I."/>
            <person name="Ito T."/>
            <person name="Fujiyama A."/>
            <person name="Inagaki F."/>
            <person name="Takami H."/>
        </authorList>
    </citation>
    <scope>NUCLEOTIDE SEQUENCE</scope>
    <source>
        <strain evidence="6">Expedition CK06-06</strain>
    </source>
</reference>
<dbReference type="GO" id="GO:0016020">
    <property type="term" value="C:membrane"/>
    <property type="evidence" value="ECO:0007669"/>
    <property type="project" value="TreeGrafter"/>
</dbReference>
<proteinExistence type="inferred from homology"/>
<evidence type="ECO:0000256" key="2">
    <source>
        <dbReference type="ARBA" id="ARBA00022723"/>
    </source>
</evidence>
<comment type="caution">
    <text evidence="6">The sequence shown here is derived from an EMBL/GenBank/DDBJ whole genome shotgun (WGS) entry which is preliminary data.</text>
</comment>
<keyword evidence="2" id="KW-0479">Metal-binding</keyword>